<accession>A0A3P1ANZ9</accession>
<dbReference type="OrthoDB" id="1445822at2"/>
<reference evidence="1 2" key="1">
    <citation type="submission" date="2018-11" db="EMBL/GenBank/DDBJ databases">
        <title>Flavobacterium sp. nov., YIM 102796 draft genome.</title>
        <authorList>
            <person name="Li G."/>
            <person name="Jiang Y."/>
        </authorList>
    </citation>
    <scope>NUCLEOTIDE SEQUENCE [LARGE SCALE GENOMIC DNA]</scope>
    <source>
        <strain evidence="1 2">YIM 102796</strain>
    </source>
</reference>
<comment type="caution">
    <text evidence="1">The sequence shown here is derived from an EMBL/GenBank/DDBJ whole genome shotgun (WGS) entry which is preliminary data.</text>
</comment>
<evidence type="ECO:0000313" key="1">
    <source>
        <dbReference type="EMBL" id="RRA90819.1"/>
    </source>
</evidence>
<sequence length="198" mass="23547">MKYSFIIFFVLFPIFILAQSKNEFYVYNVDGVLKPKDSLFKFNHKTHHVWGIIKNDSVIYKHHKTQPITYKINYEEVISKFKNSDLVKHPNAPLLIDYNFKNDNCHNLKLNKEYVISQKNIALKEFSSRYKNVNYIQIYERGINIKYLKDFVYIDNDDFFRKNIFIQPALCGAVIVIYPNNTYKISYGEGAIFEVEKN</sequence>
<dbReference type="AlphaFoldDB" id="A0A3P1ANZ9"/>
<keyword evidence="2" id="KW-1185">Reference proteome</keyword>
<name>A0A3P1ANZ9_9FLAO</name>
<dbReference type="RefSeq" id="WP_124900342.1">
    <property type="nucleotide sequence ID" value="NZ_RQTJ01000040.1"/>
</dbReference>
<organism evidence="1 2">
    <name type="scientific">Paenimyroides viscosum</name>
    <dbReference type="NCBI Taxonomy" id="2488729"/>
    <lineage>
        <taxon>Bacteria</taxon>
        <taxon>Pseudomonadati</taxon>
        <taxon>Bacteroidota</taxon>
        <taxon>Flavobacteriia</taxon>
        <taxon>Flavobacteriales</taxon>
        <taxon>Flavobacteriaceae</taxon>
        <taxon>Paenimyroides</taxon>
    </lineage>
</organism>
<evidence type="ECO:0000313" key="2">
    <source>
        <dbReference type="Proteomes" id="UP000268372"/>
    </source>
</evidence>
<protein>
    <submittedName>
        <fullName evidence="1">Uncharacterized protein</fullName>
    </submittedName>
</protein>
<gene>
    <name evidence="1" type="ORF">EG242_13250</name>
</gene>
<dbReference type="EMBL" id="RQTJ01000040">
    <property type="protein sequence ID" value="RRA90819.1"/>
    <property type="molecule type" value="Genomic_DNA"/>
</dbReference>
<proteinExistence type="predicted"/>
<dbReference type="Proteomes" id="UP000268372">
    <property type="component" value="Unassembled WGS sequence"/>
</dbReference>